<sequence>MEKQRICILCGFVGCRSDISHTFAHWEELLIVIASTYKLNEFGNLWEPNIRTKSRTLYMTTAPLWIR</sequence>
<keyword evidence="2" id="KW-1185">Reference proteome</keyword>
<evidence type="ECO:0000313" key="2">
    <source>
        <dbReference type="Proteomes" id="UP000541444"/>
    </source>
</evidence>
<dbReference type="EMBL" id="JACGCM010001029">
    <property type="protein sequence ID" value="KAF6162445.1"/>
    <property type="molecule type" value="Genomic_DNA"/>
</dbReference>
<gene>
    <name evidence="1" type="ORF">GIB67_017333</name>
</gene>
<feature type="non-terminal residue" evidence="1">
    <location>
        <position position="67"/>
    </location>
</feature>
<proteinExistence type="predicted"/>
<comment type="caution">
    <text evidence="1">The sequence shown here is derived from an EMBL/GenBank/DDBJ whole genome shotgun (WGS) entry which is preliminary data.</text>
</comment>
<dbReference type="AlphaFoldDB" id="A0A7J7N5L2"/>
<reference evidence="1 2" key="1">
    <citation type="journal article" date="2020" name="IScience">
        <title>Genome Sequencing of the Endangered Kingdonia uniflora (Circaeasteraceae, Ranunculales) Reveals Potential Mechanisms of Evolutionary Specialization.</title>
        <authorList>
            <person name="Sun Y."/>
            <person name="Deng T."/>
            <person name="Zhang A."/>
            <person name="Moore M.J."/>
            <person name="Landis J.B."/>
            <person name="Lin N."/>
            <person name="Zhang H."/>
            <person name="Zhang X."/>
            <person name="Huang J."/>
            <person name="Zhang X."/>
            <person name="Sun H."/>
            <person name="Wang H."/>
        </authorList>
    </citation>
    <scope>NUCLEOTIDE SEQUENCE [LARGE SCALE GENOMIC DNA]</scope>
    <source>
        <strain evidence="1">TB1705</strain>
        <tissue evidence="1">Leaf</tissue>
    </source>
</reference>
<accession>A0A7J7N5L2</accession>
<protein>
    <submittedName>
        <fullName evidence="1">Uncharacterized protein</fullName>
    </submittedName>
</protein>
<name>A0A7J7N5L2_9MAGN</name>
<dbReference type="Proteomes" id="UP000541444">
    <property type="component" value="Unassembled WGS sequence"/>
</dbReference>
<organism evidence="1 2">
    <name type="scientific">Kingdonia uniflora</name>
    <dbReference type="NCBI Taxonomy" id="39325"/>
    <lineage>
        <taxon>Eukaryota</taxon>
        <taxon>Viridiplantae</taxon>
        <taxon>Streptophyta</taxon>
        <taxon>Embryophyta</taxon>
        <taxon>Tracheophyta</taxon>
        <taxon>Spermatophyta</taxon>
        <taxon>Magnoliopsida</taxon>
        <taxon>Ranunculales</taxon>
        <taxon>Circaeasteraceae</taxon>
        <taxon>Kingdonia</taxon>
    </lineage>
</organism>
<evidence type="ECO:0000313" key="1">
    <source>
        <dbReference type="EMBL" id="KAF6162445.1"/>
    </source>
</evidence>
<dbReference type="SUPFAM" id="SSF57850">
    <property type="entry name" value="RING/U-box"/>
    <property type="match status" value="1"/>
</dbReference>